<dbReference type="GO" id="GO:0005737">
    <property type="term" value="C:cytoplasm"/>
    <property type="evidence" value="ECO:0007669"/>
    <property type="project" value="UniProtKB-SubCell"/>
</dbReference>
<dbReference type="OrthoDB" id="9807740at2"/>
<keyword evidence="9" id="KW-0963">Cytoplasm</keyword>
<comment type="caution">
    <text evidence="10">The sequence shown here is derived from an EMBL/GenBank/DDBJ whole genome shotgun (WGS) entry which is preliminary data.</text>
</comment>
<dbReference type="PROSITE" id="PS01306">
    <property type="entry name" value="UPF0054"/>
    <property type="match status" value="1"/>
</dbReference>
<feature type="binding site" evidence="9">
    <location>
        <position position="127"/>
    </location>
    <ligand>
        <name>Zn(2+)</name>
        <dbReference type="ChEBI" id="CHEBI:29105"/>
        <note>catalytic</note>
    </ligand>
</feature>
<evidence type="ECO:0000256" key="7">
    <source>
        <dbReference type="ARBA" id="ARBA00022801"/>
    </source>
</evidence>
<keyword evidence="7 9" id="KW-0378">Hydrolase</keyword>
<dbReference type="InterPro" id="IPR020549">
    <property type="entry name" value="YbeY_CS"/>
</dbReference>
<dbReference type="RefSeq" id="WP_138191951.1">
    <property type="nucleotide sequence ID" value="NZ_VBWP01000009.1"/>
</dbReference>
<protein>
    <recommendedName>
        <fullName evidence="9">Endoribonuclease YbeY</fullName>
        <ecNumber evidence="9">3.1.-.-</ecNumber>
    </recommendedName>
</protein>
<dbReference type="NCBIfam" id="TIGR00043">
    <property type="entry name" value="rRNA maturation RNase YbeY"/>
    <property type="match status" value="1"/>
</dbReference>
<dbReference type="PANTHER" id="PTHR46986:SF1">
    <property type="entry name" value="ENDORIBONUCLEASE YBEY, CHLOROPLASTIC"/>
    <property type="match status" value="1"/>
</dbReference>
<comment type="similarity">
    <text evidence="1 9">Belongs to the endoribonuclease YbeY family.</text>
</comment>
<keyword evidence="6 9" id="KW-0255">Endonuclease</keyword>
<dbReference type="Gene3D" id="3.40.390.30">
    <property type="entry name" value="Metalloproteases ('zincins'), catalytic domain"/>
    <property type="match status" value="1"/>
</dbReference>
<comment type="function">
    <text evidence="9">Single strand-specific metallo-endoribonuclease involved in late-stage 70S ribosome quality control and in maturation of the 3' terminus of the 16S rRNA.</text>
</comment>
<evidence type="ECO:0000256" key="5">
    <source>
        <dbReference type="ARBA" id="ARBA00022723"/>
    </source>
</evidence>
<name>A0A5R8QAL6_9FIRM</name>
<feature type="binding site" evidence="9">
    <location>
        <position position="121"/>
    </location>
    <ligand>
        <name>Zn(2+)</name>
        <dbReference type="ChEBI" id="CHEBI:29105"/>
        <note>catalytic</note>
    </ligand>
</feature>
<evidence type="ECO:0000256" key="8">
    <source>
        <dbReference type="ARBA" id="ARBA00022833"/>
    </source>
</evidence>
<evidence type="ECO:0000256" key="1">
    <source>
        <dbReference type="ARBA" id="ARBA00010875"/>
    </source>
</evidence>
<evidence type="ECO:0000313" key="11">
    <source>
        <dbReference type="Proteomes" id="UP000306912"/>
    </source>
</evidence>
<dbReference type="HAMAP" id="MF_00009">
    <property type="entry name" value="Endoribonucl_YbeY"/>
    <property type="match status" value="1"/>
</dbReference>
<dbReference type="GO" id="GO:0006364">
    <property type="term" value="P:rRNA processing"/>
    <property type="evidence" value="ECO:0007669"/>
    <property type="project" value="UniProtKB-UniRule"/>
</dbReference>
<dbReference type="InterPro" id="IPR023091">
    <property type="entry name" value="MetalPrtase_cat_dom_sf_prd"/>
</dbReference>
<dbReference type="InterPro" id="IPR002036">
    <property type="entry name" value="YbeY"/>
</dbReference>
<keyword evidence="4 9" id="KW-0540">Nuclease</keyword>
<proteinExistence type="inferred from homology"/>
<dbReference type="EMBL" id="VBWP01000009">
    <property type="protein sequence ID" value="TLG72156.1"/>
    <property type="molecule type" value="Genomic_DNA"/>
</dbReference>
<dbReference type="Proteomes" id="UP000306912">
    <property type="component" value="Unassembled WGS sequence"/>
</dbReference>
<dbReference type="FunCoup" id="A0A5R8QAL6">
    <property type="interactions" value="322"/>
</dbReference>
<dbReference type="EC" id="3.1.-.-" evidence="9"/>
<dbReference type="GO" id="GO:0004521">
    <property type="term" value="F:RNA endonuclease activity"/>
    <property type="evidence" value="ECO:0007669"/>
    <property type="project" value="UniProtKB-UniRule"/>
</dbReference>
<gene>
    <name evidence="9 10" type="primary">ybeY</name>
    <name evidence="10" type="ORF">FEZ08_09720</name>
</gene>
<keyword evidence="5 9" id="KW-0479">Metal-binding</keyword>
<keyword evidence="11" id="KW-1185">Reference proteome</keyword>
<dbReference type="GO" id="GO:0004222">
    <property type="term" value="F:metalloendopeptidase activity"/>
    <property type="evidence" value="ECO:0007669"/>
    <property type="project" value="InterPro"/>
</dbReference>
<reference evidence="10 11" key="1">
    <citation type="submission" date="2019-05" db="EMBL/GenBank/DDBJ databases">
        <title>Culicoidintestinum kansasii gen. nov., sp. nov. from the gastrointestinal tract of the biting midge, Culicoides sonorensis.</title>
        <authorList>
            <person name="Neupane S."/>
            <person name="Ghosh A."/>
            <person name="Gunther S."/>
            <person name="Martin K."/>
            <person name="Zurek L."/>
        </authorList>
    </citation>
    <scope>NUCLEOTIDE SEQUENCE [LARGE SCALE GENOMIC DNA]</scope>
    <source>
        <strain evidence="10 11">CS-1</strain>
    </source>
</reference>
<dbReference type="Pfam" id="PF02130">
    <property type="entry name" value="YbeY"/>
    <property type="match status" value="1"/>
</dbReference>
<comment type="subcellular location">
    <subcellularLocation>
        <location evidence="9">Cytoplasm</location>
    </subcellularLocation>
</comment>
<dbReference type="InParanoid" id="A0A5R8QAL6"/>
<accession>A0A5R8QAL6</accession>
<keyword evidence="2 9" id="KW-0690">Ribosome biogenesis</keyword>
<dbReference type="GO" id="GO:0008270">
    <property type="term" value="F:zinc ion binding"/>
    <property type="evidence" value="ECO:0007669"/>
    <property type="project" value="UniProtKB-UniRule"/>
</dbReference>
<dbReference type="SUPFAM" id="SSF55486">
    <property type="entry name" value="Metalloproteases ('zincins'), catalytic domain"/>
    <property type="match status" value="1"/>
</dbReference>
<evidence type="ECO:0000256" key="6">
    <source>
        <dbReference type="ARBA" id="ARBA00022759"/>
    </source>
</evidence>
<dbReference type="AlphaFoldDB" id="A0A5R8QAL6"/>
<feature type="binding site" evidence="9">
    <location>
        <position position="117"/>
    </location>
    <ligand>
        <name>Zn(2+)</name>
        <dbReference type="ChEBI" id="CHEBI:29105"/>
        <note>catalytic</note>
    </ligand>
</feature>
<sequence>MDIGFVNQTEENFDQLELFAMNILQNAANYMQLNGEVELGVILVDNAAIQEINRDYRGKDSATDVITFALEDEASIVMLEDMPRALGDIFVSVERAREQALEYGHSFEREFGFLLVHGFLHLLGYDHQNKEDEEVMFQLQEEILSAENLKKS</sequence>
<evidence type="ECO:0000313" key="10">
    <source>
        <dbReference type="EMBL" id="TLG72156.1"/>
    </source>
</evidence>
<keyword evidence="8 9" id="KW-0862">Zinc</keyword>
<organism evidence="10 11">
    <name type="scientific">Culicoidibacter larvae</name>
    <dbReference type="NCBI Taxonomy" id="2579976"/>
    <lineage>
        <taxon>Bacteria</taxon>
        <taxon>Bacillati</taxon>
        <taxon>Bacillota</taxon>
        <taxon>Culicoidibacteria</taxon>
        <taxon>Culicoidibacterales</taxon>
        <taxon>Culicoidibacteraceae</taxon>
        <taxon>Culicoidibacter</taxon>
    </lineage>
</organism>
<evidence type="ECO:0000256" key="3">
    <source>
        <dbReference type="ARBA" id="ARBA00022552"/>
    </source>
</evidence>
<evidence type="ECO:0000256" key="9">
    <source>
        <dbReference type="HAMAP-Rule" id="MF_00009"/>
    </source>
</evidence>
<keyword evidence="3 9" id="KW-0698">rRNA processing</keyword>
<evidence type="ECO:0000256" key="2">
    <source>
        <dbReference type="ARBA" id="ARBA00022517"/>
    </source>
</evidence>
<dbReference type="PANTHER" id="PTHR46986">
    <property type="entry name" value="ENDORIBONUCLEASE YBEY, CHLOROPLASTIC"/>
    <property type="match status" value="1"/>
</dbReference>
<evidence type="ECO:0000256" key="4">
    <source>
        <dbReference type="ARBA" id="ARBA00022722"/>
    </source>
</evidence>
<comment type="cofactor">
    <cofactor evidence="9">
        <name>Zn(2+)</name>
        <dbReference type="ChEBI" id="CHEBI:29105"/>
    </cofactor>
    <text evidence="9">Binds 1 zinc ion.</text>
</comment>